<organism evidence="2 3">
    <name type="scientific">Arthrospiribacter ruber</name>
    <dbReference type="NCBI Taxonomy" id="2487934"/>
    <lineage>
        <taxon>Bacteria</taxon>
        <taxon>Pseudomonadati</taxon>
        <taxon>Bacteroidota</taxon>
        <taxon>Cytophagia</taxon>
        <taxon>Cytophagales</taxon>
        <taxon>Cyclobacteriaceae</taxon>
        <taxon>Arthrospiribacter</taxon>
    </lineage>
</organism>
<protein>
    <submittedName>
        <fullName evidence="2">Uncharacterized protein</fullName>
    </submittedName>
</protein>
<reference evidence="2 3" key="1">
    <citation type="journal article" date="2020" name="Syst. Appl. Microbiol.">
        <title>Arthrospiribacter ruber gen. nov., sp. nov., a novel bacterium isolated from Arthrospira cultures.</title>
        <authorList>
            <person name="Waleron M."/>
            <person name="Misztak A."/>
            <person name="Waleron M.M."/>
            <person name="Furmaniak M."/>
            <person name="Mrozik A."/>
            <person name="Waleron K."/>
        </authorList>
    </citation>
    <scope>NUCLEOTIDE SEQUENCE [LARGE SCALE GENOMIC DNA]</scope>
    <source>
        <strain evidence="2 3">DPMB0001</strain>
    </source>
</reference>
<dbReference type="EMBL" id="RPHB01000003">
    <property type="protein sequence ID" value="MBW3467496.1"/>
    <property type="molecule type" value="Genomic_DNA"/>
</dbReference>
<dbReference type="AlphaFoldDB" id="A0A951MDU0"/>
<dbReference type="Proteomes" id="UP000727490">
    <property type="component" value="Unassembled WGS sequence"/>
</dbReference>
<evidence type="ECO:0000313" key="3">
    <source>
        <dbReference type="Proteomes" id="UP000727490"/>
    </source>
</evidence>
<name>A0A951MDU0_9BACT</name>
<dbReference type="RefSeq" id="WP_219287766.1">
    <property type="nucleotide sequence ID" value="NZ_RPHB01000003.1"/>
</dbReference>
<gene>
    <name evidence="2" type="ORF">EGN73_06670</name>
</gene>
<feature type="compositionally biased region" description="Polar residues" evidence="1">
    <location>
        <begin position="176"/>
        <end position="207"/>
    </location>
</feature>
<evidence type="ECO:0000256" key="1">
    <source>
        <dbReference type="SAM" id="MobiDB-lite"/>
    </source>
</evidence>
<evidence type="ECO:0000313" key="2">
    <source>
        <dbReference type="EMBL" id="MBW3467496.1"/>
    </source>
</evidence>
<sequence length="253" mass="28631">MTKRSSSYPAYTINECIIMVKQIYAQYGDSTYLTREDIADILGLSTPSVNIRVSSCAQYNLLDVKVKEGYKPTELFKKIHKPLHEEEVIESKAEAFSSPKLYKKLISKFAGNHLPQKKALANLLTRDYSIADKAADKAADVFLKNIDDLNILENNILKLENASENREEESDKELIDNTNGFDNVTKTQNAPKVDKQVTNSQPPSNNDIRVIPIYLTNDKSATLHIPKNLNEKDIEIIKAQMTVIELYVSHNKK</sequence>
<feature type="region of interest" description="Disordered" evidence="1">
    <location>
        <begin position="162"/>
        <end position="207"/>
    </location>
</feature>
<proteinExistence type="predicted"/>
<comment type="caution">
    <text evidence="2">The sequence shown here is derived from an EMBL/GenBank/DDBJ whole genome shotgun (WGS) entry which is preliminary data.</text>
</comment>
<keyword evidence="3" id="KW-1185">Reference proteome</keyword>
<accession>A0A951MDU0</accession>